<feature type="chain" id="PRO_5021806523" evidence="1">
    <location>
        <begin position="27"/>
        <end position="422"/>
    </location>
</feature>
<organism evidence="2 3">
    <name type="scientific">Pseudomonas duriflava</name>
    <dbReference type="NCBI Taxonomy" id="459528"/>
    <lineage>
        <taxon>Bacteria</taxon>
        <taxon>Pseudomonadati</taxon>
        <taxon>Pseudomonadota</taxon>
        <taxon>Gammaproteobacteria</taxon>
        <taxon>Pseudomonadales</taxon>
        <taxon>Pseudomonadaceae</taxon>
        <taxon>Pseudomonas</taxon>
    </lineage>
</organism>
<proteinExistence type="predicted"/>
<protein>
    <submittedName>
        <fullName evidence="2">Putative porin</fullName>
    </submittedName>
</protein>
<dbReference type="AlphaFoldDB" id="A0A562QKZ3"/>
<evidence type="ECO:0000313" key="2">
    <source>
        <dbReference type="EMBL" id="TWI57394.1"/>
    </source>
</evidence>
<keyword evidence="1" id="KW-0732">Signal</keyword>
<dbReference type="InterPro" id="IPR032638">
    <property type="entry name" value="Porin_5"/>
</dbReference>
<dbReference type="EMBL" id="VLKY01000002">
    <property type="protein sequence ID" value="TWI57394.1"/>
    <property type="molecule type" value="Genomic_DNA"/>
</dbReference>
<sequence>MRLVSTRTAAAVCGSLLLALSIPANAAVDAKLLDMLRANGSITPAQHAELKAELARETQATQAASSNSQAVTKADLTAFEQKLAWAAKTQIKGDVRLRYENVDADTNASEQSRERVRARIGFYSEINPQVDAGVRIATGSSSDRRSTNQSLENYFSKKSMWVDLAYLDWHPTAVKDLHLVGGKMLQPWVSMGDVIWDGDINPEGFAATYKMPLGSTGAEVFGSAGYYILDDNVDGDGVEFRHDLSMYAGQLGTRFALTDGLKLTLGGSVYAFDGDNSENAQAALAVNGNTTTQFRLYEGFGQLDVTTLPVPLAAYGQYVVNDDSATDQDTAWLVGLKSKVGKFGLDYNYRDVQRDAVIGAFTDSDFANGYTGSRGHKFKVAYQIDKNFGLGLTYFLAESDTAASSRTDADVNTLQVDLEAKF</sequence>
<keyword evidence="3" id="KW-1185">Reference proteome</keyword>
<feature type="signal peptide" evidence="1">
    <location>
        <begin position="1"/>
        <end position="26"/>
    </location>
</feature>
<dbReference type="Proteomes" id="UP000316905">
    <property type="component" value="Unassembled WGS sequence"/>
</dbReference>
<dbReference type="OrthoDB" id="5372286at2"/>
<accession>A0A562QKZ3</accession>
<name>A0A562QKZ3_9PSED</name>
<comment type="caution">
    <text evidence="2">The sequence shown here is derived from an EMBL/GenBank/DDBJ whole genome shotgun (WGS) entry which is preliminary data.</text>
</comment>
<gene>
    <name evidence="2" type="ORF">IQ22_00610</name>
</gene>
<evidence type="ECO:0000313" key="3">
    <source>
        <dbReference type="Proteomes" id="UP000316905"/>
    </source>
</evidence>
<evidence type="ECO:0000256" key="1">
    <source>
        <dbReference type="SAM" id="SignalP"/>
    </source>
</evidence>
<dbReference type="RefSeq" id="WP_145137878.1">
    <property type="nucleotide sequence ID" value="NZ_VLKY01000002.1"/>
</dbReference>
<dbReference type="SUPFAM" id="SSF56935">
    <property type="entry name" value="Porins"/>
    <property type="match status" value="1"/>
</dbReference>
<dbReference type="Pfam" id="PF16930">
    <property type="entry name" value="Porin_5"/>
    <property type="match status" value="2"/>
</dbReference>
<reference evidence="2 3" key="1">
    <citation type="journal article" date="2015" name="Stand. Genomic Sci.">
        <title>Genomic Encyclopedia of Bacterial and Archaeal Type Strains, Phase III: the genomes of soil and plant-associated and newly described type strains.</title>
        <authorList>
            <person name="Whitman W.B."/>
            <person name="Woyke T."/>
            <person name="Klenk H.P."/>
            <person name="Zhou Y."/>
            <person name="Lilburn T.G."/>
            <person name="Beck B.J."/>
            <person name="De Vos P."/>
            <person name="Vandamme P."/>
            <person name="Eisen J.A."/>
            <person name="Garrity G."/>
            <person name="Hugenholtz P."/>
            <person name="Kyrpides N.C."/>
        </authorList>
    </citation>
    <scope>NUCLEOTIDE SEQUENCE [LARGE SCALE GENOMIC DNA]</scope>
    <source>
        <strain evidence="2 3">CGMCC 1.6858</strain>
    </source>
</reference>